<accession>S5ZAY6</accession>
<dbReference type="Pfam" id="PF02374">
    <property type="entry name" value="ArsA_ATPase"/>
    <property type="match status" value="1"/>
</dbReference>
<feature type="domain" description="ArsA/GET3 Anion-transporting ATPase-like" evidence="1">
    <location>
        <begin position="12"/>
        <end position="39"/>
    </location>
</feature>
<dbReference type="Proteomes" id="UP000015502">
    <property type="component" value="Chromosome"/>
</dbReference>
<dbReference type="PaxDb" id="523849-OCC_13690"/>
<dbReference type="SUPFAM" id="SSF52540">
    <property type="entry name" value="P-loop containing nucleoside triphosphate hydrolases"/>
    <property type="match status" value="1"/>
</dbReference>
<dbReference type="AlphaFoldDB" id="S5ZAY6"/>
<gene>
    <name evidence="2" type="ORF">OCC_13690</name>
</gene>
<reference evidence="2 3" key="1">
    <citation type="journal article" date="2012" name="J. Bacteriol.">
        <title>Genome sequence of the model hyperthermophilic archaeon Thermococcus litoralis NS-C.</title>
        <authorList>
            <person name="Gardner A.F."/>
            <person name="Kumar S."/>
            <person name="Perler F.B."/>
        </authorList>
    </citation>
    <scope>NUCLEOTIDE SEQUENCE [LARGE SCALE GENOMIC DNA]</scope>
    <source>
        <strain evidence="3">ATCC 51850 / DSM 5473 / JCM 8560 / NS-C</strain>
    </source>
</reference>
<name>S5ZAY6_THELN</name>
<evidence type="ECO:0000313" key="3">
    <source>
        <dbReference type="Proteomes" id="UP000015502"/>
    </source>
</evidence>
<dbReference type="STRING" id="523849.OCC_13690"/>
<sequence>MRDYLVPKEGFRVLFFIGKGGVGKTTSSAAVSLALAKKRIQNSDSLNRPGPQLGGCV</sequence>
<protein>
    <recommendedName>
        <fullName evidence="1">ArsA/GET3 Anion-transporting ATPase-like domain-containing protein</fullName>
    </recommendedName>
</protein>
<evidence type="ECO:0000259" key="1">
    <source>
        <dbReference type="Pfam" id="PF02374"/>
    </source>
</evidence>
<dbReference type="InterPro" id="IPR025723">
    <property type="entry name" value="ArsA/GET3_ATPase-like"/>
</dbReference>
<dbReference type="KEGG" id="tlt:OCC_13690"/>
<proteinExistence type="predicted"/>
<dbReference type="InterPro" id="IPR027417">
    <property type="entry name" value="P-loop_NTPase"/>
</dbReference>
<evidence type="ECO:0000313" key="2">
    <source>
        <dbReference type="EMBL" id="AGT34228.1"/>
    </source>
</evidence>
<dbReference type="EMBL" id="CP006670">
    <property type="protein sequence ID" value="AGT34228.1"/>
    <property type="molecule type" value="Genomic_DNA"/>
</dbReference>
<dbReference type="Gene3D" id="3.40.50.300">
    <property type="entry name" value="P-loop containing nucleotide triphosphate hydrolases"/>
    <property type="match status" value="1"/>
</dbReference>
<organism evidence="2 3">
    <name type="scientific">Thermococcus litoralis (strain ATCC 51850 / DSM 5473 / JCM 8560 / NS-C)</name>
    <dbReference type="NCBI Taxonomy" id="523849"/>
    <lineage>
        <taxon>Archaea</taxon>
        <taxon>Methanobacteriati</taxon>
        <taxon>Methanobacteriota</taxon>
        <taxon>Thermococci</taxon>
        <taxon>Thermococcales</taxon>
        <taxon>Thermococcaceae</taxon>
        <taxon>Thermococcus</taxon>
    </lineage>
</organism>
<dbReference type="HOGENOM" id="CLU_2985869_0_0_2"/>
<keyword evidence="3" id="KW-1185">Reference proteome</keyword>